<dbReference type="Pfam" id="PF03357">
    <property type="entry name" value="Snf7"/>
    <property type="match status" value="1"/>
</dbReference>
<name>A0ABN8IMR6_9NEOP</name>
<feature type="non-terminal residue" evidence="4">
    <location>
        <position position="223"/>
    </location>
</feature>
<evidence type="ECO:0000313" key="4">
    <source>
        <dbReference type="EMBL" id="CAH2059252.1"/>
    </source>
</evidence>
<gene>
    <name evidence="4" type="ORF">IPOD504_LOCUS10787</name>
</gene>
<dbReference type="EMBL" id="OW152838">
    <property type="protein sequence ID" value="CAH2059252.1"/>
    <property type="molecule type" value="Genomic_DNA"/>
</dbReference>
<reference evidence="4" key="1">
    <citation type="submission" date="2022-03" db="EMBL/GenBank/DDBJ databases">
        <authorList>
            <person name="Martin H S."/>
        </authorList>
    </citation>
    <scope>NUCLEOTIDE SEQUENCE</scope>
</reference>
<keyword evidence="2" id="KW-0175">Coiled coil</keyword>
<comment type="similarity">
    <text evidence="1">Belongs to the SNF7 family.</text>
</comment>
<protein>
    <recommendedName>
        <fullName evidence="6">Charged multivesicular body protein 3</fullName>
    </recommendedName>
</protein>
<dbReference type="InterPro" id="IPR005024">
    <property type="entry name" value="Snf7_fam"/>
</dbReference>
<dbReference type="PANTHER" id="PTHR10476">
    <property type="entry name" value="CHARGED MULTIVESICULAR BODY PROTEIN"/>
    <property type="match status" value="1"/>
</dbReference>
<sequence length="223" mass="25235">MGLFGKSQNHSPKEMVNEWSHKLRKEGYNLDRQIRAIQREEEKIKRSLKEAAAKNDKQVCTILAKEIIRSRKAISKIYTSKAHLNSVQMQMKNQLATLRVAGSLQKSTEVMQAMQALVRLPEVAQTMQEMSKEMMRAGIIEEMLDETMSAVEDEEEMEEAAQSEVDKASSAKHRRPQALWALPPPAASRKRSLTRANSTKCSPGLRLSVPSSDLTQLLSRSWN</sequence>
<evidence type="ECO:0000256" key="3">
    <source>
        <dbReference type="SAM" id="MobiDB-lite"/>
    </source>
</evidence>
<feature type="region of interest" description="Disordered" evidence="3">
    <location>
        <begin position="150"/>
        <end position="212"/>
    </location>
</feature>
<feature type="compositionally biased region" description="Acidic residues" evidence="3">
    <location>
        <begin position="151"/>
        <end position="161"/>
    </location>
</feature>
<feature type="coiled-coil region" evidence="2">
    <location>
        <begin position="30"/>
        <end position="57"/>
    </location>
</feature>
<dbReference type="Gene3D" id="6.10.140.1230">
    <property type="match status" value="1"/>
</dbReference>
<accession>A0ABN8IMR6</accession>
<evidence type="ECO:0000313" key="5">
    <source>
        <dbReference type="Proteomes" id="UP000837857"/>
    </source>
</evidence>
<evidence type="ECO:0008006" key="6">
    <source>
        <dbReference type="Google" id="ProtNLM"/>
    </source>
</evidence>
<proteinExistence type="inferred from homology"/>
<evidence type="ECO:0000256" key="1">
    <source>
        <dbReference type="ARBA" id="ARBA00006190"/>
    </source>
</evidence>
<evidence type="ECO:0000256" key="2">
    <source>
        <dbReference type="SAM" id="Coils"/>
    </source>
</evidence>
<keyword evidence="5" id="KW-1185">Reference proteome</keyword>
<organism evidence="4 5">
    <name type="scientific">Iphiclides podalirius</name>
    <name type="common">scarce swallowtail</name>
    <dbReference type="NCBI Taxonomy" id="110791"/>
    <lineage>
        <taxon>Eukaryota</taxon>
        <taxon>Metazoa</taxon>
        <taxon>Ecdysozoa</taxon>
        <taxon>Arthropoda</taxon>
        <taxon>Hexapoda</taxon>
        <taxon>Insecta</taxon>
        <taxon>Pterygota</taxon>
        <taxon>Neoptera</taxon>
        <taxon>Endopterygota</taxon>
        <taxon>Lepidoptera</taxon>
        <taxon>Glossata</taxon>
        <taxon>Ditrysia</taxon>
        <taxon>Papilionoidea</taxon>
        <taxon>Papilionidae</taxon>
        <taxon>Papilioninae</taxon>
        <taxon>Iphiclides</taxon>
    </lineage>
</organism>
<dbReference type="Proteomes" id="UP000837857">
    <property type="component" value="Chromosome 26"/>
</dbReference>